<dbReference type="EMBL" id="MU006782">
    <property type="protein sequence ID" value="KAF2642145.1"/>
    <property type="molecule type" value="Genomic_DNA"/>
</dbReference>
<keyword evidence="2" id="KW-0472">Membrane</keyword>
<accession>A0A6A6S3K8</accession>
<evidence type="ECO:0000256" key="2">
    <source>
        <dbReference type="SAM" id="Phobius"/>
    </source>
</evidence>
<name>A0A6A6S3K8_9PLEO</name>
<feature type="transmembrane region" description="Helical" evidence="2">
    <location>
        <begin position="308"/>
        <end position="330"/>
    </location>
</feature>
<feature type="transmembrane region" description="Helical" evidence="2">
    <location>
        <begin position="197"/>
        <end position="221"/>
    </location>
</feature>
<dbReference type="GO" id="GO:0055085">
    <property type="term" value="P:transmembrane transport"/>
    <property type="evidence" value="ECO:0007669"/>
    <property type="project" value="InterPro"/>
</dbReference>
<keyword evidence="4" id="KW-1185">Reference proteome</keyword>
<dbReference type="InterPro" id="IPR007251">
    <property type="entry name" value="Iron_permease_Fet4"/>
</dbReference>
<feature type="transmembrane region" description="Helical" evidence="2">
    <location>
        <begin position="416"/>
        <end position="440"/>
    </location>
</feature>
<feature type="transmembrane region" description="Helical" evidence="2">
    <location>
        <begin position="76"/>
        <end position="100"/>
    </location>
</feature>
<keyword evidence="2" id="KW-0812">Transmembrane</keyword>
<keyword evidence="2" id="KW-1133">Transmembrane helix</keyword>
<feature type="region of interest" description="Disordered" evidence="1">
    <location>
        <begin position="47"/>
        <end position="66"/>
    </location>
</feature>
<evidence type="ECO:0000313" key="3">
    <source>
        <dbReference type="EMBL" id="KAF2642145.1"/>
    </source>
</evidence>
<gene>
    <name evidence="3" type="ORF">P280DRAFT_294881</name>
</gene>
<sequence length="531" mass="59095">MSFVKKFFTNLGSAPEAQYSAQVAAPSQITAASTLGAPAIVVEEKGKPVTSTWEQDPNHALPPRKEEKPKRSILDYAVKAAGSTWALAITFALVIAWAVWGIVDGPTDTWQVILQDVSSIQAYISATLLLRQQATSAKGTLNRLCTLISRSESNERMLRSLSPKRRADLKLNKHPMRADILASMQVKEGTFDKIANWVAKAVGSLSFLVIYWIGMIVWVVWGVPLMFSDTWQLYVNTATALEITLTTMFLQNIMCRHDDHLEEVIKTINLIDCDVEMQLRQMTGDRDDNPVVVSTPPKLTTWRKAIDIYAIIFGGPIGVVISVIVFGLWIAVGPVLEFDDNWFLIIGTYTGLMGFVDGFVMNNMAEREVLLSNIHTERLADQDYKLFGLLDIDMPQTLAPTKPSLQMRISDKIGSWCASTAASYVAVATVVILISIASAMQWTETGQLLCNTPTMIVEGFLLIILLQADTTAEEKRRVTYDDILKRRLMLEGHVAGSDDPEWILPELFNEKNRESMRGFITRGSVVFQNAV</sequence>
<dbReference type="OrthoDB" id="2224262at2759"/>
<proteinExistence type="predicted"/>
<protein>
    <submittedName>
        <fullName evidence="3">Low affinity iron permease</fullName>
    </submittedName>
</protein>
<feature type="transmembrane region" description="Helical" evidence="2">
    <location>
        <begin position="446"/>
        <end position="466"/>
    </location>
</feature>
<organism evidence="3 4">
    <name type="scientific">Massarina eburnea CBS 473.64</name>
    <dbReference type="NCBI Taxonomy" id="1395130"/>
    <lineage>
        <taxon>Eukaryota</taxon>
        <taxon>Fungi</taxon>
        <taxon>Dikarya</taxon>
        <taxon>Ascomycota</taxon>
        <taxon>Pezizomycotina</taxon>
        <taxon>Dothideomycetes</taxon>
        <taxon>Pleosporomycetidae</taxon>
        <taxon>Pleosporales</taxon>
        <taxon>Massarineae</taxon>
        <taxon>Massarinaceae</taxon>
        <taxon>Massarina</taxon>
    </lineage>
</organism>
<dbReference type="AlphaFoldDB" id="A0A6A6S3K8"/>
<dbReference type="Proteomes" id="UP000799753">
    <property type="component" value="Unassembled WGS sequence"/>
</dbReference>
<dbReference type="Pfam" id="PF04120">
    <property type="entry name" value="Iron_permease"/>
    <property type="match status" value="3"/>
</dbReference>
<evidence type="ECO:0000313" key="4">
    <source>
        <dbReference type="Proteomes" id="UP000799753"/>
    </source>
</evidence>
<feature type="transmembrane region" description="Helical" evidence="2">
    <location>
        <begin position="342"/>
        <end position="360"/>
    </location>
</feature>
<evidence type="ECO:0000256" key="1">
    <source>
        <dbReference type="SAM" id="MobiDB-lite"/>
    </source>
</evidence>
<reference evidence="3" key="1">
    <citation type="journal article" date="2020" name="Stud. Mycol.">
        <title>101 Dothideomycetes genomes: a test case for predicting lifestyles and emergence of pathogens.</title>
        <authorList>
            <person name="Haridas S."/>
            <person name="Albert R."/>
            <person name="Binder M."/>
            <person name="Bloem J."/>
            <person name="Labutti K."/>
            <person name="Salamov A."/>
            <person name="Andreopoulos B."/>
            <person name="Baker S."/>
            <person name="Barry K."/>
            <person name="Bills G."/>
            <person name="Bluhm B."/>
            <person name="Cannon C."/>
            <person name="Castanera R."/>
            <person name="Culley D."/>
            <person name="Daum C."/>
            <person name="Ezra D."/>
            <person name="Gonzalez J."/>
            <person name="Henrissat B."/>
            <person name="Kuo A."/>
            <person name="Liang C."/>
            <person name="Lipzen A."/>
            <person name="Lutzoni F."/>
            <person name="Magnuson J."/>
            <person name="Mondo S."/>
            <person name="Nolan M."/>
            <person name="Ohm R."/>
            <person name="Pangilinan J."/>
            <person name="Park H.-J."/>
            <person name="Ramirez L."/>
            <person name="Alfaro M."/>
            <person name="Sun H."/>
            <person name="Tritt A."/>
            <person name="Yoshinaga Y."/>
            <person name="Zwiers L.-H."/>
            <person name="Turgeon B."/>
            <person name="Goodwin S."/>
            <person name="Spatafora J."/>
            <person name="Crous P."/>
            <person name="Grigoriev I."/>
        </authorList>
    </citation>
    <scope>NUCLEOTIDE SEQUENCE</scope>
    <source>
        <strain evidence="3">CBS 473.64</strain>
    </source>
</reference>